<comment type="similarity">
    <text evidence="2">Belongs to the FabD family.</text>
</comment>
<evidence type="ECO:0000313" key="16">
    <source>
        <dbReference type="EMBL" id="MBF2735832.1"/>
    </source>
</evidence>
<evidence type="ECO:0000256" key="5">
    <source>
        <dbReference type="ARBA" id="ARBA00020653"/>
    </source>
</evidence>
<dbReference type="AlphaFoldDB" id="A0A930XX81"/>
<dbReference type="PRINTS" id="PR00095">
    <property type="entry name" value="ANTSNTHASEI"/>
</dbReference>
<dbReference type="EMBL" id="JADHEI010000053">
    <property type="protein sequence ID" value="MBF2735832.1"/>
    <property type="molecule type" value="Genomic_DNA"/>
</dbReference>
<dbReference type="EC" id="2.3.1.39" evidence="4"/>
<dbReference type="InterPro" id="IPR006805">
    <property type="entry name" value="Anth_synth_I_N"/>
</dbReference>
<evidence type="ECO:0000256" key="1">
    <source>
        <dbReference type="ARBA" id="ARBA00001946"/>
    </source>
</evidence>
<dbReference type="SUPFAM" id="SSF55048">
    <property type="entry name" value="Probable ACP-binding domain of malonyl-CoA ACP transacylase"/>
    <property type="match status" value="1"/>
</dbReference>
<dbReference type="Pfam" id="PF00698">
    <property type="entry name" value="Acyl_transf_1"/>
    <property type="match status" value="1"/>
</dbReference>
<dbReference type="InterPro" id="IPR014043">
    <property type="entry name" value="Acyl_transferase_dom"/>
</dbReference>
<keyword evidence="8" id="KW-0460">Magnesium</keyword>
<feature type="domain" description="Malonyl-CoA:ACP transacylase (MAT)" evidence="15">
    <location>
        <begin position="10"/>
        <end position="376"/>
    </location>
</feature>
<comment type="subunit">
    <text evidence="3">Heterotetramer consisting of two non-identical subunits: a beta subunit (TrpG) and a large alpha subunit (TrpE).</text>
</comment>
<dbReference type="InterPro" id="IPR019999">
    <property type="entry name" value="Anth_synth_I-like"/>
</dbReference>
<evidence type="ECO:0000256" key="6">
    <source>
        <dbReference type="ARBA" id="ARBA00022679"/>
    </source>
</evidence>
<comment type="catalytic activity">
    <reaction evidence="13">
        <text>holo-[ACP] + malonyl-CoA = malonyl-[ACP] + CoA</text>
        <dbReference type="Rhea" id="RHEA:41792"/>
        <dbReference type="Rhea" id="RHEA-COMP:9623"/>
        <dbReference type="Rhea" id="RHEA-COMP:9685"/>
        <dbReference type="ChEBI" id="CHEBI:57287"/>
        <dbReference type="ChEBI" id="CHEBI:57384"/>
        <dbReference type="ChEBI" id="CHEBI:64479"/>
        <dbReference type="ChEBI" id="CHEBI:78449"/>
        <dbReference type="EC" id="2.3.1.39"/>
    </reaction>
</comment>
<evidence type="ECO:0000256" key="8">
    <source>
        <dbReference type="ARBA" id="ARBA00022842"/>
    </source>
</evidence>
<feature type="compositionally biased region" description="Basic residues" evidence="14">
    <location>
        <begin position="272"/>
        <end position="290"/>
    </location>
</feature>
<dbReference type="GO" id="GO:0004049">
    <property type="term" value="F:anthranilate synthase activity"/>
    <property type="evidence" value="ECO:0007669"/>
    <property type="project" value="UniProtKB-EC"/>
</dbReference>
<dbReference type="InterPro" id="IPR015890">
    <property type="entry name" value="Chorismate_C"/>
</dbReference>
<evidence type="ECO:0000313" key="17">
    <source>
        <dbReference type="Proteomes" id="UP000604381"/>
    </source>
</evidence>
<evidence type="ECO:0000256" key="14">
    <source>
        <dbReference type="SAM" id="MobiDB-lite"/>
    </source>
</evidence>
<dbReference type="InterPro" id="IPR005801">
    <property type="entry name" value="ADC_synthase"/>
</dbReference>
<dbReference type="SUPFAM" id="SSF52151">
    <property type="entry name" value="FabD/lysophospholipase-like"/>
    <property type="match status" value="1"/>
</dbReference>
<evidence type="ECO:0000256" key="4">
    <source>
        <dbReference type="ARBA" id="ARBA00013258"/>
    </source>
</evidence>
<gene>
    <name evidence="16" type="ORF">ISN26_07175</name>
</gene>
<dbReference type="InterPro" id="IPR016036">
    <property type="entry name" value="Malonyl_transacylase_ACP-bd"/>
</dbReference>
<keyword evidence="17" id="KW-1185">Reference proteome</keyword>
<dbReference type="SMART" id="SM00827">
    <property type="entry name" value="PKS_AT"/>
    <property type="match status" value="1"/>
</dbReference>
<comment type="catalytic activity">
    <reaction evidence="12">
        <text>chorismate + L-glutamine = anthranilate + pyruvate + L-glutamate + H(+)</text>
        <dbReference type="Rhea" id="RHEA:21732"/>
        <dbReference type="ChEBI" id="CHEBI:15361"/>
        <dbReference type="ChEBI" id="CHEBI:15378"/>
        <dbReference type="ChEBI" id="CHEBI:16567"/>
        <dbReference type="ChEBI" id="CHEBI:29748"/>
        <dbReference type="ChEBI" id="CHEBI:29985"/>
        <dbReference type="ChEBI" id="CHEBI:58359"/>
        <dbReference type="EC" id="4.1.3.27"/>
    </reaction>
</comment>
<dbReference type="InterPro" id="IPR001227">
    <property type="entry name" value="Ac_transferase_dom_sf"/>
</dbReference>
<dbReference type="GO" id="GO:0046872">
    <property type="term" value="F:metal ion binding"/>
    <property type="evidence" value="ECO:0007669"/>
    <property type="project" value="UniProtKB-KW"/>
</dbReference>
<evidence type="ECO:0000256" key="2">
    <source>
        <dbReference type="ARBA" id="ARBA00008217"/>
    </source>
</evidence>
<feature type="region of interest" description="Disordered" evidence="14">
    <location>
        <begin position="227"/>
        <end position="296"/>
    </location>
</feature>
<protein>
    <recommendedName>
        <fullName evidence="5">Anthranilate synthase component 1</fullName>
        <ecNumber evidence="4">2.3.1.39</ecNumber>
    </recommendedName>
</protein>
<dbReference type="PANTHER" id="PTHR11236:SF48">
    <property type="entry name" value="ISOCHORISMATE SYNTHASE MENF"/>
    <property type="match status" value="1"/>
</dbReference>
<keyword evidence="6" id="KW-0808">Transferase</keyword>
<evidence type="ECO:0000256" key="12">
    <source>
        <dbReference type="ARBA" id="ARBA00047683"/>
    </source>
</evidence>
<dbReference type="FunFam" id="3.30.70.250:FF:000001">
    <property type="entry name" value="Malonyl CoA-acyl carrier protein transacylase"/>
    <property type="match status" value="1"/>
</dbReference>
<accession>A0A930XX81</accession>
<reference evidence="16" key="1">
    <citation type="submission" date="2020-10" db="EMBL/GenBank/DDBJ databases">
        <title>An improved Amphimedon queenslandica hologenome assembly reveals how three proteobacterial symbionts can extend the metabolic phenotypic of their marine sponge host.</title>
        <authorList>
            <person name="Degnan B."/>
            <person name="Degnan S."/>
            <person name="Xiang X."/>
        </authorList>
    </citation>
    <scope>NUCLEOTIDE SEQUENCE</scope>
    <source>
        <strain evidence="16">AqS2</strain>
    </source>
</reference>
<dbReference type="GO" id="GO:0000162">
    <property type="term" value="P:L-tryptophan biosynthetic process"/>
    <property type="evidence" value="ECO:0007669"/>
    <property type="project" value="TreeGrafter"/>
</dbReference>
<evidence type="ECO:0000256" key="11">
    <source>
        <dbReference type="ARBA" id="ARBA00025634"/>
    </source>
</evidence>
<sequence length="808" mass="85300">MAGLGRAAFVFPGQGSQHAGMFAGDDVPAEVLAAAAEVGAALGVDLLALAADEEQVRLTTVAQPALLAAGVGTWRAWRAAGGEQAVAMAGHSLGEYAALVCAGRLELAAAARLVGARAAAMQAAVPAGAGRMDAVLGLAPAQVEAACPPDAEAWVANRNSPQQAVLAGRTEAVAAAAAACKEAGAKRVLTLPVSVPSHCPLMAPAQEPLRAALADVTLAASEVPVIGRRSGRRRRQPGRAAGRAGRLDRLRRRPAGRRRLPGRMRAQERPHRPQPPHRARRRLPQHRRQGRDRGAAAGMTAAAFTNMDRAAFKKAVAACGGGPVPFIVALPNDVHTPVGLYANFSAAAEHAFLLESVEQGAGQSRYSFLGCEPRRVYRYADGVLHAAGPAGEDPEQLEGRDPLAALAEVLAPCRAAWPAGMDLPPLLGGLVGYMAYDCVHYFEPVGPWLPDELDQPEMTWLQTDIVVGFDHVHATIFLSKCLLPADLAAGEDAAYTAAMAQIEAFIDRHFRPPALAGTKVAELIGAAPPPLPEPPGYQAAYEDVVERAKRHIRAGDVFQVVPSQRYELDCAADGVAIYRQLRSRTPSPYMFALKLGAFEAAGSSPETQLRCANGLLTMRPLAGTRPRSGQRDEDEARARELLADEKECAEHRMLVDLVRNDLGRVAAPGSVELVRLLEVEDHSHVMHITSEVTARLAPGRSVFDALRATFPAGTLSGAPKVRAMQLINGFEDRRRNLYGGLVGYIDYAGDCDSCIGIRMAMKKGAKAYAQAGGGLVADSDPTTEFRETQAKARAALEAIGLAAAGAKG</sequence>
<comment type="function">
    <text evidence="11">Part of a heterotetrameric complex that catalyzes the two-step biosynthesis of anthranilate, an intermediate in the biosynthesis of L-tryptophan. In the first step, the glutamine-binding beta subunit (TrpG) of anthranilate synthase (AS) provides the glutamine amidotransferase activity which generates ammonia as a substrate that, along with chorismate, is used in the second step, catalyzed by the large alpha subunit of AS (TrpE) to produce anthranilate. In the absence of TrpG, TrpE can synthesize anthranilate directly from chorismate and high concentrations of ammonia.</text>
</comment>
<evidence type="ECO:0000256" key="13">
    <source>
        <dbReference type="ARBA" id="ARBA00048462"/>
    </source>
</evidence>
<keyword evidence="10" id="KW-0012">Acyltransferase</keyword>
<dbReference type="Gene3D" id="3.60.120.10">
    <property type="entry name" value="Anthranilate synthase"/>
    <property type="match status" value="1"/>
</dbReference>
<dbReference type="Pfam" id="PF04715">
    <property type="entry name" value="Anth_synt_I_N"/>
    <property type="match status" value="1"/>
</dbReference>
<evidence type="ECO:0000256" key="7">
    <source>
        <dbReference type="ARBA" id="ARBA00022723"/>
    </source>
</evidence>
<dbReference type="Gene3D" id="3.40.366.10">
    <property type="entry name" value="Malonyl-Coenzyme A Acyl Carrier Protein, domain 2"/>
    <property type="match status" value="1"/>
</dbReference>
<comment type="cofactor">
    <cofactor evidence="1">
        <name>Mg(2+)</name>
        <dbReference type="ChEBI" id="CHEBI:18420"/>
    </cofactor>
</comment>
<name>A0A930XX81_9GAMM</name>
<feature type="compositionally biased region" description="Basic residues" evidence="14">
    <location>
        <begin position="249"/>
        <end position="262"/>
    </location>
</feature>
<keyword evidence="7" id="KW-0479">Metal-binding</keyword>
<evidence type="ECO:0000256" key="9">
    <source>
        <dbReference type="ARBA" id="ARBA00023239"/>
    </source>
</evidence>
<evidence type="ECO:0000256" key="3">
    <source>
        <dbReference type="ARBA" id="ARBA00011575"/>
    </source>
</evidence>
<dbReference type="PANTHER" id="PTHR11236">
    <property type="entry name" value="AMINOBENZOATE/ANTHRANILATE SYNTHASE"/>
    <property type="match status" value="1"/>
</dbReference>
<dbReference type="InterPro" id="IPR016035">
    <property type="entry name" value="Acyl_Trfase/lysoPLipase"/>
</dbReference>
<proteinExistence type="inferred from homology"/>
<evidence type="ECO:0000256" key="10">
    <source>
        <dbReference type="ARBA" id="ARBA00023315"/>
    </source>
</evidence>
<dbReference type="Pfam" id="PF00425">
    <property type="entry name" value="Chorismate_bind"/>
    <property type="match status" value="1"/>
</dbReference>
<dbReference type="GO" id="GO:0004314">
    <property type="term" value="F:[acyl-carrier-protein] S-malonyltransferase activity"/>
    <property type="evidence" value="ECO:0007669"/>
    <property type="project" value="UniProtKB-EC"/>
</dbReference>
<evidence type="ECO:0000259" key="15">
    <source>
        <dbReference type="SMART" id="SM00827"/>
    </source>
</evidence>
<dbReference type="Gene3D" id="3.30.70.250">
    <property type="entry name" value="Malonyl-CoA ACP transacylase, ACP-binding"/>
    <property type="match status" value="1"/>
</dbReference>
<organism evidence="16 17">
    <name type="scientific">Candidatus Amphirhobacter heronislandensis</name>
    <dbReference type="NCBI Taxonomy" id="1732024"/>
    <lineage>
        <taxon>Bacteria</taxon>
        <taxon>Pseudomonadati</taxon>
        <taxon>Pseudomonadota</taxon>
        <taxon>Gammaproteobacteria</taxon>
        <taxon>Candidatus Tethybacterales</taxon>
        <taxon>Candidatus Tethybacteraceae</taxon>
        <taxon>Candidatus Amphirhobacter</taxon>
    </lineage>
</organism>
<dbReference type="SUPFAM" id="SSF56322">
    <property type="entry name" value="ADC synthase"/>
    <property type="match status" value="1"/>
</dbReference>
<dbReference type="Proteomes" id="UP000604381">
    <property type="component" value="Unassembled WGS sequence"/>
</dbReference>
<comment type="caution">
    <text evidence="16">The sequence shown here is derived from an EMBL/GenBank/DDBJ whole genome shotgun (WGS) entry which is preliminary data.</text>
</comment>
<keyword evidence="9" id="KW-0456">Lyase</keyword>